<dbReference type="KEGG" id="cmb:CSW64_08880"/>
<evidence type="ECO:0000256" key="8">
    <source>
        <dbReference type="SAM" id="SignalP"/>
    </source>
</evidence>
<evidence type="ECO:0000256" key="3">
    <source>
        <dbReference type="ARBA" id="ARBA00022448"/>
    </source>
</evidence>
<dbReference type="GO" id="GO:1990281">
    <property type="term" value="C:efflux pump complex"/>
    <property type="evidence" value="ECO:0007669"/>
    <property type="project" value="TreeGrafter"/>
</dbReference>
<evidence type="ECO:0000256" key="7">
    <source>
        <dbReference type="ARBA" id="ARBA00023237"/>
    </source>
</evidence>
<keyword evidence="4" id="KW-1134">Transmembrane beta strand</keyword>
<dbReference type="RefSeq" id="WP_099621775.1">
    <property type="nucleotide sequence ID" value="NZ_CP024201.1"/>
</dbReference>
<dbReference type="GO" id="GO:0015562">
    <property type="term" value="F:efflux transmembrane transporter activity"/>
    <property type="evidence" value="ECO:0007669"/>
    <property type="project" value="InterPro"/>
</dbReference>
<dbReference type="InterPro" id="IPR010130">
    <property type="entry name" value="T1SS_OMP_TolC"/>
</dbReference>
<dbReference type="Gene3D" id="1.20.1600.10">
    <property type="entry name" value="Outer membrane efflux proteins (OEP)"/>
    <property type="match status" value="1"/>
</dbReference>
<evidence type="ECO:0000256" key="4">
    <source>
        <dbReference type="ARBA" id="ARBA00022452"/>
    </source>
</evidence>
<evidence type="ECO:0000256" key="6">
    <source>
        <dbReference type="ARBA" id="ARBA00023136"/>
    </source>
</evidence>
<dbReference type="InterPro" id="IPR051906">
    <property type="entry name" value="TolC-like"/>
</dbReference>
<dbReference type="OrthoDB" id="9789368at2"/>
<proteinExistence type="inferred from homology"/>
<protein>
    <recommendedName>
        <fullName evidence="11">Type I secretion protein TolC</fullName>
    </recommendedName>
</protein>
<dbReference type="NCBIfam" id="TIGR01844">
    <property type="entry name" value="type_I_sec_TolC"/>
    <property type="match status" value="1"/>
</dbReference>
<dbReference type="GO" id="GO:0009279">
    <property type="term" value="C:cell outer membrane"/>
    <property type="evidence" value="ECO:0007669"/>
    <property type="project" value="UniProtKB-SubCell"/>
</dbReference>
<dbReference type="SUPFAM" id="SSF56954">
    <property type="entry name" value="Outer membrane efflux proteins (OEP)"/>
    <property type="match status" value="1"/>
</dbReference>
<dbReference type="InterPro" id="IPR003423">
    <property type="entry name" value="OMP_efflux"/>
</dbReference>
<dbReference type="Proteomes" id="UP000228945">
    <property type="component" value="Chromosome"/>
</dbReference>
<keyword evidence="5" id="KW-0812">Transmembrane</keyword>
<evidence type="ECO:0008006" key="11">
    <source>
        <dbReference type="Google" id="ProtNLM"/>
    </source>
</evidence>
<dbReference type="PANTHER" id="PTHR30026">
    <property type="entry name" value="OUTER MEMBRANE PROTEIN TOLC"/>
    <property type="match status" value="1"/>
</dbReference>
<reference evidence="9 10" key="1">
    <citation type="submission" date="2017-10" db="EMBL/GenBank/DDBJ databases">
        <title>Genome sequence of Caulobacter mirabilis FWC38.</title>
        <authorList>
            <person name="Fiebig A."/>
            <person name="Crosson S."/>
        </authorList>
    </citation>
    <scope>NUCLEOTIDE SEQUENCE [LARGE SCALE GENOMIC DNA]</scope>
    <source>
        <strain evidence="9 10">FWC 38</strain>
    </source>
</reference>
<organism evidence="9 10">
    <name type="scientific">Caulobacter mirabilis</name>
    <dbReference type="NCBI Taxonomy" id="69666"/>
    <lineage>
        <taxon>Bacteria</taxon>
        <taxon>Pseudomonadati</taxon>
        <taxon>Pseudomonadota</taxon>
        <taxon>Alphaproteobacteria</taxon>
        <taxon>Caulobacterales</taxon>
        <taxon>Caulobacteraceae</taxon>
        <taxon>Caulobacter</taxon>
    </lineage>
</organism>
<dbReference type="PANTHER" id="PTHR30026:SF22">
    <property type="entry name" value="OUTER MEMBRANE EFFLUX PROTEIN"/>
    <property type="match status" value="1"/>
</dbReference>
<evidence type="ECO:0000313" key="9">
    <source>
        <dbReference type="EMBL" id="ATQ42518.1"/>
    </source>
</evidence>
<keyword evidence="10" id="KW-1185">Reference proteome</keyword>
<dbReference type="Pfam" id="PF02321">
    <property type="entry name" value="OEP"/>
    <property type="match status" value="2"/>
</dbReference>
<gene>
    <name evidence="9" type="ORF">CSW64_08880</name>
</gene>
<keyword evidence="3" id="KW-0813">Transport</keyword>
<evidence type="ECO:0000256" key="5">
    <source>
        <dbReference type="ARBA" id="ARBA00022692"/>
    </source>
</evidence>
<dbReference type="GO" id="GO:0015288">
    <property type="term" value="F:porin activity"/>
    <property type="evidence" value="ECO:0007669"/>
    <property type="project" value="TreeGrafter"/>
</dbReference>
<keyword evidence="7" id="KW-0998">Cell outer membrane</keyword>
<name>A0A2D2AWX8_9CAUL</name>
<feature type="signal peptide" evidence="8">
    <location>
        <begin position="1"/>
        <end position="28"/>
    </location>
</feature>
<sequence length="488" mass="50884">MSNSRRAGLLAAVCSVGLLAGVASSASAETLSDAIALAYQTNPTLQGQRASQRALDESVVQARTGLRPTVNADANASFSDGEGDGNARRTSGVGIDLSQPLYTGGRVSSAISAAEADVLSGQQGLRGVEAQVLQTVVTAYVDVQRDQERLRISTENVAVLQRQLDEARARFEVGEITRTDVAQSEARLAGAKSSLSASQAQLAISRASYAAVVGQNPGDLAAVPALDNLLPKSVEEAFAAAEENNSSVLSAEYAEQASRARVAAARAARRPTISAGASVGWDASTAGDPLGNGSGGQFDDYSRNVTGNVTLRMPIFTGGLTSSQIRSAQEKNNADRLAIEGARREALRSVSQAWNGLLGARANLISNEEQVRSGRIAFEGVRQEAQVGLRTTLDVLNAEQELRNAELALVNAKRDEYVAAAGLLSAMGKLEAKYLTPEVTQYDATANAKKVKSAIGWVPWESAVELVDKAGAPPIGKAPADGAVVKPN</sequence>
<evidence type="ECO:0000313" key="10">
    <source>
        <dbReference type="Proteomes" id="UP000228945"/>
    </source>
</evidence>
<evidence type="ECO:0000256" key="1">
    <source>
        <dbReference type="ARBA" id="ARBA00004442"/>
    </source>
</evidence>
<keyword evidence="6" id="KW-0472">Membrane</keyword>
<feature type="chain" id="PRO_5013857542" description="Type I secretion protein TolC" evidence="8">
    <location>
        <begin position="29"/>
        <end position="488"/>
    </location>
</feature>
<accession>A0A2D2AWX8</accession>
<dbReference type="AlphaFoldDB" id="A0A2D2AWX8"/>
<comment type="subcellular location">
    <subcellularLocation>
        <location evidence="1">Cell outer membrane</location>
    </subcellularLocation>
</comment>
<evidence type="ECO:0000256" key="2">
    <source>
        <dbReference type="ARBA" id="ARBA00007613"/>
    </source>
</evidence>
<comment type="similarity">
    <text evidence="2">Belongs to the outer membrane factor (OMF) (TC 1.B.17) family.</text>
</comment>
<dbReference type="EMBL" id="CP024201">
    <property type="protein sequence ID" value="ATQ42518.1"/>
    <property type="molecule type" value="Genomic_DNA"/>
</dbReference>
<keyword evidence="8" id="KW-0732">Signal</keyword>